<feature type="coiled-coil region" evidence="1">
    <location>
        <begin position="142"/>
        <end position="183"/>
    </location>
</feature>
<dbReference type="AlphaFoldDB" id="A0A6M4H0B7"/>
<evidence type="ECO:0000256" key="1">
    <source>
        <dbReference type="SAM" id="Coils"/>
    </source>
</evidence>
<proteinExistence type="predicted"/>
<dbReference type="RefSeq" id="WP_171095266.1">
    <property type="nucleotide sequence ID" value="NZ_CP053069.1"/>
</dbReference>
<dbReference type="KEGG" id="uru:DSM104443_03865"/>
<dbReference type="PANTHER" id="PTHR30386">
    <property type="entry name" value="MEMBRANE FUSION SUBUNIT OF EMRAB-TOLC MULTIDRUG EFFLUX PUMP"/>
    <property type="match status" value="1"/>
</dbReference>
<dbReference type="InterPro" id="IPR050739">
    <property type="entry name" value="MFP"/>
</dbReference>
<gene>
    <name evidence="4" type="primary">cvaA_2</name>
    <name evidence="4" type="ORF">DSM104443_03865</name>
</gene>
<dbReference type="Pfam" id="PF26002">
    <property type="entry name" value="Beta-barrel_AprE"/>
    <property type="match status" value="1"/>
</dbReference>
<keyword evidence="2" id="KW-1133">Transmembrane helix</keyword>
<feature type="coiled-coil region" evidence="1">
    <location>
        <begin position="208"/>
        <end position="235"/>
    </location>
</feature>
<dbReference type="PANTHER" id="PTHR30386:SF28">
    <property type="entry name" value="EXPORTED PROTEIN"/>
    <property type="match status" value="1"/>
</dbReference>
<evidence type="ECO:0000313" key="5">
    <source>
        <dbReference type="Proteomes" id="UP000501534"/>
    </source>
</evidence>
<feature type="domain" description="AprE-like beta-barrel" evidence="3">
    <location>
        <begin position="307"/>
        <end position="396"/>
    </location>
</feature>
<keyword evidence="2" id="KW-0812">Transmembrane</keyword>
<keyword evidence="1" id="KW-0175">Coiled coil</keyword>
<evidence type="ECO:0000259" key="3">
    <source>
        <dbReference type="Pfam" id="PF26002"/>
    </source>
</evidence>
<evidence type="ECO:0000313" key="4">
    <source>
        <dbReference type="EMBL" id="QJR12772.1"/>
    </source>
</evidence>
<reference evidence="4 5" key="1">
    <citation type="submission" date="2020-04" db="EMBL/GenBank/DDBJ databases">
        <title>Usitatibacter rugosus gen. nov., sp. nov. and Usitatibacter palustris sp. nov., novel members of Usitatibacteraceae fam. nov. within the order Nitrosomonadales isolated from soil.</title>
        <authorList>
            <person name="Huber K.J."/>
            <person name="Neumann-Schaal M."/>
            <person name="Geppert A."/>
            <person name="Luckner M."/>
            <person name="Wanner G."/>
            <person name="Overmann J."/>
        </authorList>
    </citation>
    <scope>NUCLEOTIDE SEQUENCE [LARGE SCALE GENOMIC DNA]</scope>
    <source>
        <strain evidence="4 5">0125_3</strain>
    </source>
</reference>
<keyword evidence="5" id="KW-1185">Reference proteome</keyword>
<dbReference type="PRINTS" id="PR01490">
    <property type="entry name" value="RTXTOXIND"/>
</dbReference>
<dbReference type="EMBL" id="CP053069">
    <property type="protein sequence ID" value="QJR12772.1"/>
    <property type="molecule type" value="Genomic_DNA"/>
</dbReference>
<dbReference type="Gene3D" id="2.40.50.100">
    <property type="match status" value="1"/>
</dbReference>
<protein>
    <submittedName>
        <fullName evidence="4">Colicin V secretion protein CvaA</fullName>
    </submittedName>
</protein>
<accession>A0A6M4H0B7</accession>
<keyword evidence="2" id="KW-0472">Membrane</keyword>
<feature type="transmembrane region" description="Helical" evidence="2">
    <location>
        <begin position="28"/>
        <end position="50"/>
    </location>
</feature>
<organism evidence="4 5">
    <name type="scientific">Usitatibacter rugosus</name>
    <dbReference type="NCBI Taxonomy" id="2732067"/>
    <lineage>
        <taxon>Bacteria</taxon>
        <taxon>Pseudomonadati</taxon>
        <taxon>Pseudomonadota</taxon>
        <taxon>Betaproteobacteria</taxon>
        <taxon>Nitrosomonadales</taxon>
        <taxon>Usitatibacteraceae</taxon>
        <taxon>Usitatibacter</taxon>
    </lineage>
</organism>
<dbReference type="Proteomes" id="UP000501534">
    <property type="component" value="Chromosome"/>
</dbReference>
<dbReference type="InterPro" id="IPR058982">
    <property type="entry name" value="Beta-barrel_AprE"/>
</dbReference>
<evidence type="ECO:0000256" key="2">
    <source>
        <dbReference type="SAM" id="Phobius"/>
    </source>
</evidence>
<sequence length="417" mass="44931">MSSPLFRAEAHDSRATSWLGTIVLMRPVPTVVMTAAASAVSLAIVAFLVWGESTNKARVTGFLTPTSGVARVVATQSGVIESRFVAEGDSVAKGAPLLSLVDPRATDEHGTVGAQVTTSLRERQRALSRQRDLAGTTYLADLESLATRHAKLDAEARKLDDEIDAMRSRSRLAAEEIERAEELERSGFAARAMTDRKRDESLDVRIRISALERARDAAHREAEALQSEAAAAKARYLAQLAALDGQRASLGQERAERSAAYRSVITAPHAGIVASMLVEAGQAATQGTPLLTLLPADVKLEAHLFAPSRSIGFVRTGQAVLLRYPAFPAQKFGSHHAHVTAVSRSALAPGDLGYTPADGNRESLYRIRATLDSQAMLAYGKPEPLQAGMLVEADILLDRRRLIEWIFDPLLSLSGRL</sequence>
<name>A0A6M4H0B7_9PROT</name>